<feature type="compositionally biased region" description="Low complexity" evidence="6">
    <location>
        <begin position="1668"/>
        <end position="1677"/>
    </location>
</feature>
<evidence type="ECO:0000256" key="3">
    <source>
        <dbReference type="ARBA" id="ARBA00022845"/>
    </source>
</evidence>
<keyword evidence="10" id="KW-1185">Reference proteome</keyword>
<comment type="similarity">
    <text evidence="1">Belongs to the GW182 family.</text>
</comment>
<evidence type="ECO:0000256" key="5">
    <source>
        <dbReference type="ARBA" id="ARBA00023158"/>
    </source>
</evidence>
<evidence type="ECO:0000256" key="2">
    <source>
        <dbReference type="ARBA" id="ARBA00022553"/>
    </source>
</evidence>
<feature type="compositionally biased region" description="Low complexity" evidence="6">
    <location>
        <begin position="1907"/>
        <end position="1924"/>
    </location>
</feature>
<feature type="compositionally biased region" description="Polar residues" evidence="6">
    <location>
        <begin position="1955"/>
        <end position="1971"/>
    </location>
</feature>
<feature type="compositionally biased region" description="Polar residues" evidence="6">
    <location>
        <begin position="1080"/>
        <end position="1096"/>
    </location>
</feature>
<feature type="region of interest" description="Disordered" evidence="6">
    <location>
        <begin position="1483"/>
        <end position="1515"/>
    </location>
</feature>
<feature type="region of interest" description="Disordered" evidence="6">
    <location>
        <begin position="682"/>
        <end position="1295"/>
    </location>
</feature>
<feature type="compositionally biased region" description="Polar residues" evidence="6">
    <location>
        <begin position="1123"/>
        <end position="1154"/>
    </location>
</feature>
<feature type="compositionally biased region" description="Low complexity" evidence="6">
    <location>
        <begin position="742"/>
        <end position="768"/>
    </location>
</feature>
<dbReference type="FunFam" id="3.30.70.330:FF:000011">
    <property type="entry name" value="trinucleotide repeat-containing gene 6A protein-like"/>
    <property type="match status" value="1"/>
</dbReference>
<gene>
    <name evidence="9" type="primary">TNRC6B</name>
</gene>
<dbReference type="InterPro" id="IPR034925">
    <property type="entry name" value="TNRC6B_RRM"/>
</dbReference>
<accession>A0A3B4DTV0</accession>
<feature type="region of interest" description="Disordered" evidence="6">
    <location>
        <begin position="428"/>
        <end position="642"/>
    </location>
</feature>
<protein>
    <recommendedName>
        <fullName evidence="11">TNRC6 PABC binding domain-containing protein</fullName>
    </recommendedName>
</protein>
<feature type="compositionally biased region" description="Gly residues" evidence="6">
    <location>
        <begin position="1892"/>
        <end position="1906"/>
    </location>
</feature>
<feature type="compositionally biased region" description="Low complexity" evidence="6">
    <location>
        <begin position="461"/>
        <end position="472"/>
    </location>
</feature>
<dbReference type="InterPro" id="IPR019486">
    <property type="entry name" value="Argonaute_hook_dom"/>
</dbReference>
<feature type="region of interest" description="Disordered" evidence="6">
    <location>
        <begin position="1890"/>
        <end position="1971"/>
    </location>
</feature>
<dbReference type="GO" id="GO:0000932">
    <property type="term" value="C:P-body"/>
    <property type="evidence" value="ECO:0007669"/>
    <property type="project" value="TreeGrafter"/>
</dbReference>
<dbReference type="InterPro" id="IPR012677">
    <property type="entry name" value="Nucleotide-bd_a/b_plait_sf"/>
</dbReference>
<feature type="compositionally biased region" description="Low complexity" evidence="6">
    <location>
        <begin position="144"/>
        <end position="208"/>
    </location>
</feature>
<feature type="compositionally biased region" description="Polar residues" evidence="6">
    <location>
        <begin position="803"/>
        <end position="814"/>
    </location>
</feature>
<dbReference type="InterPro" id="IPR035979">
    <property type="entry name" value="RBD_domain_sf"/>
</dbReference>
<dbReference type="Pfam" id="PF16608">
    <property type="entry name" value="TNRC6-PABC_bdg"/>
    <property type="match status" value="1"/>
</dbReference>
<reference evidence="9 10" key="1">
    <citation type="submission" date="2020-10" db="EMBL/GenBank/DDBJ databases">
        <title>Pygocentrus nattereri (red-bellied piranha) genome, fPygNat1, primary haplotype.</title>
        <authorList>
            <person name="Myers G."/>
            <person name="Meyer A."/>
            <person name="Karagic N."/>
            <person name="Pippel M."/>
            <person name="Winkler S."/>
            <person name="Tracey A."/>
            <person name="Wood J."/>
            <person name="Formenti G."/>
            <person name="Howe K."/>
            <person name="Fedrigo O."/>
            <person name="Jarvis E.D."/>
        </authorList>
    </citation>
    <scope>NUCLEOTIDE SEQUENCE [LARGE SCALE GENOMIC DNA]</scope>
</reference>
<dbReference type="GO" id="GO:0035195">
    <property type="term" value="P:miRNA-mediated post-transcriptional gene silencing"/>
    <property type="evidence" value="ECO:0007669"/>
    <property type="project" value="TreeGrafter"/>
</dbReference>
<dbReference type="GeneTree" id="ENSGT00940000155813"/>
<dbReference type="InterPro" id="IPR052068">
    <property type="entry name" value="GW182_domain"/>
</dbReference>
<dbReference type="Proteomes" id="UP001501920">
    <property type="component" value="Chromosome 13"/>
</dbReference>
<name>A0A3B4DTV0_PYGNA</name>
<feature type="compositionally biased region" description="Basic and acidic residues" evidence="6">
    <location>
        <begin position="870"/>
        <end position="880"/>
    </location>
</feature>
<evidence type="ECO:0000256" key="1">
    <source>
        <dbReference type="ARBA" id="ARBA00007302"/>
    </source>
</evidence>
<feature type="compositionally biased region" description="Low complexity" evidence="6">
    <location>
        <begin position="1184"/>
        <end position="1197"/>
    </location>
</feature>
<feature type="compositionally biased region" description="Basic and acidic residues" evidence="6">
    <location>
        <begin position="121"/>
        <end position="137"/>
    </location>
</feature>
<feature type="compositionally biased region" description="Polar residues" evidence="6">
    <location>
        <begin position="725"/>
        <end position="735"/>
    </location>
</feature>
<sequence>MEWWNREFQCFFFFTRKEYQEREQQFMEDKKRKKEDKRKRETSQKVVEQKNKVPELTKPASAQSLATPNSVSPNPGPVPSTTSSIATPAAGAPPQGGNNAKRPVVANGQPSPSTQAPQRYMPREVPPRFRCQQDHKVLLKRGQPPLSSMLLGGNSSGGESPNATVAAASDSSLGSAGPAASSLSHTSSSSSIAASSTTTTTTTTTTSSNYANSMWGVSSGSQPLSQGREKVIVDGSDLEEWPSIAAGDGARTVEASVTGGADGSGISNCSSSWGERHLQQQPKVVGGGNEGDKCVGSASPSPPSSSCSTNECMQPSSVVWGSQGVIGGNAVAAGSLPPPSKASPLPGTECSVGVSCGIPGANFNPNANPSAWPALVQDGPGAAAVEGGPSPLQSSKSLSANNSISVNQASHQHQHHQMQYRDIEPSCREWGGALEPGAGPKNTAVKEGGDVDCGSKGGGDVSASSSSSTSSSTWRVPPFPANSKSGASRTETWEGGTGGSEGGHSWGFSRQDDKQGGSTWGTGSSCQMSGVSQGAWVGGVGEWGNSSGVGNPIGGNGDGSSSNSSSSGSISNPSVSSSTPSTMTRAWDNQKGAGGDGGAGDSSEWVGQSSGGGGGTSSSSGGGNTRSCNQHQGHHRCHQPPNAEVALQNLLSRTDLDPRVLSNSGWGQTQIRQNVAWDLEGEGGTAAGGARSSTKMNTPSHPPYSGPAGTSTAAPSSSSLLPDAAQNTNLNSNSILGPASVSPSEGWDNNSSSSNSSSLPSRGPQSSGNSIQNPSVSQSGGGVGNSAGGQSKPFGGWGESHQSESQGKGWSSEGQEWRDHIAGSGSGGWGDFRQQGTPAGGNWGNSQEEKGNGSWKEMGRGDGGNWGQRSDSEWGERESKTSTGGWGDGKDSGVSEVGTWGSWDEGAPRKPWGAGGTETGGGGVDTGSKSHSGWGGNINLSQIPNSQSAALKGQAQQQQQSHPQQSKSLDTGAMQGGWGRQGGSSAQNQSSGWTSGPIPQISSGPGSSSEASGWEEPSPQSISRKKEIDDGTSAWGDPNNYVYVNYWDKNDGPSGQPVQSQQQGPAPPPPGRMPAGSVNRDMNLTHSSNKGSATAQSGWGGSGSPSSPCVDNGTAAWGKPADTPTSWGDSNDTGSASGWGNPSPNPIKSGSKSMQEGWGEREGSVSASRHSSWEEEDEGGAVWNNAGSQGSSSSYNSGGWGSKKGNKGSVKSGDSWMNPMTRQFSNMGLLGEDHSGHPLDLAPGPSQEKKVDADKRGVGLNDYNGEMRKGGRGGGGGVVFRSPGSKEVVPGEPGPYYDKTLPFTNQDGCLGEEGPCSPYSSPTVFKPSPLYIHPNPLRQMGSHMFGAGAGGGCGGMTQPRHQPGVPPVNPTVRAQVPHQFLSPQVPGSVLKQMPPPSGGVGGVGGGVFPPQLSPQHIAMLSSIYPPHIQFQLACQLLLQQQPQQQQQQMLQNHRKFPQNVRQQADPQQLARIMAVLQQQRQQQQQVGSAVGTSKLSPSHLGSGGPKMPMSDSLSHPGLGGSVADLHLKSATYSGFGSGVSLSGLELGHMVGGTSGLKEGGGQQSRFKWMMEGHTPAPSSPDNALHKNGPVATPLKRGSSPYSQYEMLGVEGLGVPLQGSSDSWQRSPGNKMGAKTGTSSWPPEFQPGVPWKGMQSVDPESDPYMTPGSMLSSSAVSSLNDTEHQLLRDNTESNPSLNTLLPSPGAWPYSASDSSLNNAHNPAKYPEYKPSWPPEPIGHNKPWKSNRNSSQLPRPPPGLAHQKQPSMSPWAGGTTRLGRGWGASGSSQESRYGPGSAWSDGGASKGSCWLVLSNLTPQIDGSTLRTICMQHGPLLTFHLGLTQGSALIRYSTRQEAAKAQSALHMCVLGNTTILAEFVSEEEVARYFAHSQAGGAGSTSGGNAGGAVAGPTGATGSSSTAGSTGSITGGERERPGGGSAVAGGSNGGGSGPAGSSWQSLDGTGSSTDPVSSQAPSLSIFAQWSNGAARGGVSSSTAGVEPARQGLWGGMAAGYPSSSLWGSPALEDRHQMSSPAALLPGDLLGGGSDSI</sequence>
<dbReference type="Ensembl" id="ENSPNAT00000005182.2">
    <property type="protein sequence ID" value="ENSPNAP00000026409.1"/>
    <property type="gene ID" value="ENSPNAG00000011713.2"/>
</dbReference>
<dbReference type="InterPro" id="IPR032226">
    <property type="entry name" value="TNRC6_PABC-bd"/>
</dbReference>
<reference evidence="9" key="3">
    <citation type="submission" date="2025-09" db="UniProtKB">
        <authorList>
            <consortium name="Ensembl"/>
        </authorList>
    </citation>
    <scope>IDENTIFICATION</scope>
</reference>
<feature type="domain" description="Argonaute hook" evidence="7">
    <location>
        <begin position="1089"/>
        <end position="1217"/>
    </location>
</feature>
<evidence type="ECO:0000256" key="4">
    <source>
        <dbReference type="ARBA" id="ARBA00022884"/>
    </source>
</evidence>
<dbReference type="STRING" id="42514.ENSPNAP00000026409"/>
<feature type="compositionally biased region" description="Gly residues" evidence="6">
    <location>
        <begin position="913"/>
        <end position="925"/>
    </location>
</feature>
<feature type="region of interest" description="Disordered" evidence="6">
    <location>
        <begin position="2029"/>
        <end position="2048"/>
    </location>
</feature>
<feature type="region of interest" description="Disordered" evidence="6">
    <location>
        <begin position="255"/>
        <end position="311"/>
    </location>
</feature>
<dbReference type="PANTHER" id="PTHR13020:SF32">
    <property type="entry name" value="TRINUCLEOTIDE REPEAT-CONTAINING GENE 6B PROTEIN"/>
    <property type="match status" value="1"/>
</dbReference>
<feature type="compositionally biased region" description="Gly residues" evidence="6">
    <location>
        <begin position="609"/>
        <end position="624"/>
    </location>
</feature>
<feature type="compositionally biased region" description="Polar residues" evidence="6">
    <location>
        <begin position="1617"/>
        <end position="1627"/>
    </location>
</feature>
<keyword evidence="4" id="KW-0694">RNA-binding</keyword>
<feature type="compositionally biased region" description="Low complexity" evidence="6">
    <location>
        <begin position="1052"/>
        <end position="1064"/>
    </location>
</feature>
<evidence type="ECO:0000256" key="6">
    <source>
        <dbReference type="SAM" id="MobiDB-lite"/>
    </source>
</evidence>
<feature type="compositionally biased region" description="Polar residues" evidence="6">
    <location>
        <begin position="1486"/>
        <end position="1496"/>
    </location>
</feature>
<feature type="compositionally biased region" description="Basic and acidic residues" evidence="6">
    <location>
        <begin position="1247"/>
        <end position="1257"/>
    </location>
</feature>
<feature type="region of interest" description="Disordered" evidence="6">
    <location>
        <begin position="1613"/>
        <end position="1681"/>
    </location>
</feature>
<evidence type="ECO:0000313" key="10">
    <source>
        <dbReference type="Proteomes" id="UP001501920"/>
    </source>
</evidence>
<dbReference type="CDD" id="cd12712">
    <property type="entry name" value="RRM_TNRC6B"/>
    <property type="match status" value="1"/>
</dbReference>
<feature type="compositionally biased region" description="Basic and acidic residues" evidence="6">
    <location>
        <begin position="38"/>
        <end position="55"/>
    </location>
</feature>
<feature type="region of interest" description="Disordered" evidence="6">
    <location>
        <begin position="378"/>
        <end position="398"/>
    </location>
</feature>
<feature type="compositionally biased region" description="Low complexity" evidence="6">
    <location>
        <begin position="946"/>
        <end position="968"/>
    </location>
</feature>
<feature type="compositionally biased region" description="Low complexity" evidence="6">
    <location>
        <begin position="2030"/>
        <end position="2039"/>
    </location>
</feature>
<feature type="compositionally biased region" description="Polar residues" evidence="6">
    <location>
        <begin position="209"/>
        <end position="225"/>
    </location>
</feature>
<dbReference type="GO" id="GO:0005654">
    <property type="term" value="C:nucleoplasm"/>
    <property type="evidence" value="ECO:0007669"/>
    <property type="project" value="TreeGrafter"/>
</dbReference>
<feature type="region of interest" description="Disordered" evidence="6">
    <location>
        <begin position="1571"/>
        <end position="1599"/>
    </location>
</feature>
<feature type="compositionally biased region" description="Low complexity" evidence="6">
    <location>
        <begin position="67"/>
        <end position="97"/>
    </location>
</feature>
<keyword evidence="3" id="KW-0810">Translation regulation</keyword>
<feature type="region of interest" description="Disordered" evidence="6">
    <location>
        <begin position="22"/>
        <end position="231"/>
    </location>
</feature>
<feature type="domain" description="TNRC6 PABC binding" evidence="8">
    <location>
        <begin position="1536"/>
        <end position="1803"/>
    </location>
</feature>
<evidence type="ECO:0008006" key="11">
    <source>
        <dbReference type="Google" id="ProtNLM"/>
    </source>
</evidence>
<feature type="compositionally biased region" description="Polar residues" evidence="6">
    <location>
        <begin position="521"/>
        <end position="532"/>
    </location>
</feature>
<feature type="compositionally biased region" description="Polar residues" evidence="6">
    <location>
        <begin position="108"/>
        <end position="117"/>
    </location>
</feature>
<feature type="compositionally biased region" description="Low complexity" evidence="6">
    <location>
        <begin position="706"/>
        <end position="722"/>
    </location>
</feature>
<dbReference type="GO" id="GO:0005829">
    <property type="term" value="C:cytosol"/>
    <property type="evidence" value="ECO:0007669"/>
    <property type="project" value="UniProtKB-ARBA"/>
</dbReference>
<reference evidence="9" key="2">
    <citation type="submission" date="2025-08" db="UniProtKB">
        <authorList>
            <consortium name="Ensembl"/>
        </authorList>
    </citation>
    <scope>IDENTIFICATION</scope>
</reference>
<dbReference type="SUPFAM" id="SSF54928">
    <property type="entry name" value="RNA-binding domain, RBD"/>
    <property type="match status" value="1"/>
</dbReference>
<feature type="region of interest" description="Disordered" evidence="6">
    <location>
        <begin position="1729"/>
        <end position="1797"/>
    </location>
</feature>
<feature type="compositionally biased region" description="Gly residues" evidence="6">
    <location>
        <begin position="495"/>
        <end position="505"/>
    </location>
</feature>
<dbReference type="GO" id="GO:0003723">
    <property type="term" value="F:RNA binding"/>
    <property type="evidence" value="ECO:0007669"/>
    <property type="project" value="UniProtKB-KW"/>
</dbReference>
<feature type="compositionally biased region" description="Gly residues" evidence="6">
    <location>
        <begin position="1934"/>
        <end position="1950"/>
    </location>
</feature>
<organism evidence="9 10">
    <name type="scientific">Pygocentrus nattereri</name>
    <name type="common">Red-bellied piranha</name>
    <dbReference type="NCBI Taxonomy" id="42514"/>
    <lineage>
        <taxon>Eukaryota</taxon>
        <taxon>Metazoa</taxon>
        <taxon>Chordata</taxon>
        <taxon>Craniata</taxon>
        <taxon>Vertebrata</taxon>
        <taxon>Euteleostomi</taxon>
        <taxon>Actinopterygii</taxon>
        <taxon>Neopterygii</taxon>
        <taxon>Teleostei</taxon>
        <taxon>Ostariophysi</taxon>
        <taxon>Characiformes</taxon>
        <taxon>Characoidei</taxon>
        <taxon>Pygocentrus</taxon>
    </lineage>
</organism>
<dbReference type="GO" id="GO:0006417">
    <property type="term" value="P:regulation of translation"/>
    <property type="evidence" value="ECO:0007669"/>
    <property type="project" value="UniProtKB-KW"/>
</dbReference>
<dbReference type="PANTHER" id="PTHR13020">
    <property type="entry name" value="TRINUCLEOTIDE REPEAT-CONTAINING GENE 6"/>
    <property type="match status" value="1"/>
</dbReference>
<evidence type="ECO:0000313" key="9">
    <source>
        <dbReference type="Ensembl" id="ENSPNAP00000026409.1"/>
    </source>
</evidence>
<dbReference type="Gene3D" id="3.30.70.330">
    <property type="match status" value="1"/>
</dbReference>
<feature type="compositionally biased region" description="Polar residues" evidence="6">
    <location>
        <begin position="1742"/>
        <end position="1751"/>
    </location>
</feature>
<keyword evidence="2" id="KW-0597">Phosphoprotein</keyword>
<proteinExistence type="inferred from homology"/>
<feature type="compositionally biased region" description="Low complexity" evidence="6">
    <location>
        <begin position="983"/>
        <end position="1019"/>
    </location>
</feature>
<dbReference type="Pfam" id="PF10427">
    <property type="entry name" value="Ago_hook"/>
    <property type="match status" value="1"/>
</dbReference>
<keyword evidence="5" id="KW-0943">RNA-mediated gene silencing</keyword>
<evidence type="ECO:0000259" key="8">
    <source>
        <dbReference type="Pfam" id="PF16608"/>
    </source>
</evidence>
<evidence type="ECO:0000259" key="7">
    <source>
        <dbReference type="Pfam" id="PF10427"/>
    </source>
</evidence>
<feature type="compositionally biased region" description="Low complexity" evidence="6">
    <location>
        <begin position="559"/>
        <end position="578"/>
    </location>
</feature>
<dbReference type="GO" id="GO:0060213">
    <property type="term" value="P:positive regulation of nuclear-transcribed mRNA poly(A) tail shortening"/>
    <property type="evidence" value="ECO:0007669"/>
    <property type="project" value="TreeGrafter"/>
</dbReference>